<dbReference type="InterPro" id="IPR005982">
    <property type="entry name" value="Thioredox_Rdtase"/>
</dbReference>
<accession>A0A6P1TFP6</accession>
<protein>
    <recommendedName>
        <fullName evidence="7">Thioredoxin reductase</fullName>
        <ecNumber evidence="7">1.8.1.9</ecNumber>
    </recommendedName>
</protein>
<dbReference type="InterPro" id="IPR036188">
    <property type="entry name" value="FAD/NAD-bd_sf"/>
</dbReference>
<dbReference type="GO" id="GO:0019430">
    <property type="term" value="P:removal of superoxide radicals"/>
    <property type="evidence" value="ECO:0007669"/>
    <property type="project" value="UniProtKB-UniRule"/>
</dbReference>
<dbReference type="RefSeq" id="WP_161836846.1">
    <property type="nucleotide sequence ID" value="NZ_CP048000.1"/>
</dbReference>
<evidence type="ECO:0000256" key="6">
    <source>
        <dbReference type="ARBA" id="ARBA00023284"/>
    </source>
</evidence>
<keyword evidence="2 7" id="KW-0285">Flavoprotein</keyword>
<dbReference type="SUPFAM" id="SSF51905">
    <property type="entry name" value="FAD/NAD(P)-binding domain"/>
    <property type="match status" value="1"/>
</dbReference>
<keyword evidence="4 7" id="KW-0560">Oxidoreductase</keyword>
<name>A0A6P1TFP6_9FIRM</name>
<comment type="cofactor">
    <cofactor evidence="8">
        <name>FAD</name>
        <dbReference type="ChEBI" id="CHEBI:57692"/>
    </cofactor>
    <text evidence="8">Binds 1 FAD per subunit.</text>
</comment>
<dbReference type="KEGG" id="anr:Ana3638_03785"/>
<gene>
    <name evidence="10" type="primary">trxB</name>
    <name evidence="10" type="ORF">Ana3638_03785</name>
</gene>
<feature type="domain" description="FAD/NAD(P)-binding" evidence="9">
    <location>
        <begin position="5"/>
        <end position="293"/>
    </location>
</feature>
<evidence type="ECO:0000256" key="7">
    <source>
        <dbReference type="RuleBase" id="RU003880"/>
    </source>
</evidence>
<dbReference type="InterPro" id="IPR050097">
    <property type="entry name" value="Ferredoxin-NADP_redctase_2"/>
</dbReference>
<dbReference type="EMBL" id="CP048000">
    <property type="protein sequence ID" value="QHQ60010.1"/>
    <property type="molecule type" value="Genomic_DNA"/>
</dbReference>
<evidence type="ECO:0000256" key="3">
    <source>
        <dbReference type="ARBA" id="ARBA00022827"/>
    </source>
</evidence>
<keyword evidence="8" id="KW-0521">NADP</keyword>
<dbReference type="GO" id="GO:0004791">
    <property type="term" value="F:thioredoxin-disulfide reductase (NADPH) activity"/>
    <property type="evidence" value="ECO:0007669"/>
    <property type="project" value="UniProtKB-UniRule"/>
</dbReference>
<dbReference type="NCBIfam" id="TIGR01292">
    <property type="entry name" value="TRX_reduct"/>
    <property type="match status" value="1"/>
</dbReference>
<reference evidence="10 11" key="1">
    <citation type="submission" date="2020-01" db="EMBL/GenBank/DDBJ databases">
        <title>Genome analysis of Anaerocolumna sp. CBA3638.</title>
        <authorList>
            <person name="Kim J."/>
            <person name="Roh S.W."/>
        </authorList>
    </citation>
    <scope>NUCLEOTIDE SEQUENCE [LARGE SCALE GENOMIC DNA]</scope>
    <source>
        <strain evidence="10 11">CBA3638</strain>
    </source>
</reference>
<evidence type="ECO:0000313" key="10">
    <source>
        <dbReference type="EMBL" id="QHQ60010.1"/>
    </source>
</evidence>
<comment type="similarity">
    <text evidence="1 7">Belongs to the class-II pyridine nucleotide-disulfide oxidoreductase family.</text>
</comment>
<dbReference type="InterPro" id="IPR008255">
    <property type="entry name" value="Pyr_nucl-diS_OxRdtase_2_AS"/>
</dbReference>
<sequence length="307" mass="33307">MDKIYDLIIIGSGPAGLAAALYAGRAELDTIIIEKAPISGGQIINTYEVDNYPGIPGISGFELGTKFREHCDRMDMKFITGEVVNFSLEDGIKIITLDDGTKYRSKTAIIATGANPRKLRVEGEERLSGMGVSYCATCDGAFFRNKTTAVVGGGDVAVEDAIFLARLCKKVYVIHRRNEFRAARSYINKLMSLDNVEVIWDSVVEEIKGKEQVEQITVKNVNTEKCTELSVDGIFIAVGNIPNSEVYKSVVQADAGGYIIASENCETNIPGVFAAGDIRTKELRQIITAASDGANAITAVEKYLNTL</sequence>
<evidence type="ECO:0000313" key="11">
    <source>
        <dbReference type="Proteomes" id="UP000464314"/>
    </source>
</evidence>
<dbReference type="Proteomes" id="UP000464314">
    <property type="component" value="Chromosome"/>
</dbReference>
<dbReference type="PROSITE" id="PS00573">
    <property type="entry name" value="PYRIDINE_REDOX_2"/>
    <property type="match status" value="1"/>
</dbReference>
<comment type="catalytic activity">
    <reaction evidence="7">
        <text>[thioredoxin]-dithiol + NADP(+) = [thioredoxin]-disulfide + NADPH + H(+)</text>
        <dbReference type="Rhea" id="RHEA:20345"/>
        <dbReference type="Rhea" id="RHEA-COMP:10698"/>
        <dbReference type="Rhea" id="RHEA-COMP:10700"/>
        <dbReference type="ChEBI" id="CHEBI:15378"/>
        <dbReference type="ChEBI" id="CHEBI:29950"/>
        <dbReference type="ChEBI" id="CHEBI:50058"/>
        <dbReference type="ChEBI" id="CHEBI:57783"/>
        <dbReference type="ChEBI" id="CHEBI:58349"/>
        <dbReference type="EC" id="1.8.1.9"/>
    </reaction>
</comment>
<dbReference type="EC" id="1.8.1.9" evidence="7"/>
<evidence type="ECO:0000256" key="4">
    <source>
        <dbReference type="ARBA" id="ARBA00023002"/>
    </source>
</evidence>
<evidence type="ECO:0000259" key="9">
    <source>
        <dbReference type="Pfam" id="PF07992"/>
    </source>
</evidence>
<keyword evidence="11" id="KW-1185">Reference proteome</keyword>
<evidence type="ECO:0000256" key="2">
    <source>
        <dbReference type="ARBA" id="ARBA00022630"/>
    </source>
</evidence>
<dbReference type="PRINTS" id="PR00368">
    <property type="entry name" value="FADPNR"/>
</dbReference>
<dbReference type="AlphaFoldDB" id="A0A6P1TFP6"/>
<comment type="subunit">
    <text evidence="7">Homodimer.</text>
</comment>
<evidence type="ECO:0000256" key="5">
    <source>
        <dbReference type="ARBA" id="ARBA00023157"/>
    </source>
</evidence>
<dbReference type="Gene3D" id="3.50.50.60">
    <property type="entry name" value="FAD/NAD(P)-binding domain"/>
    <property type="match status" value="2"/>
</dbReference>
<dbReference type="InterPro" id="IPR023753">
    <property type="entry name" value="FAD/NAD-binding_dom"/>
</dbReference>
<keyword evidence="3 7" id="KW-0274">FAD</keyword>
<organism evidence="10 11">
    <name type="scientific">Anaerocolumna sedimenticola</name>
    <dbReference type="NCBI Taxonomy" id="2696063"/>
    <lineage>
        <taxon>Bacteria</taxon>
        <taxon>Bacillati</taxon>
        <taxon>Bacillota</taxon>
        <taxon>Clostridia</taxon>
        <taxon>Lachnospirales</taxon>
        <taxon>Lachnospiraceae</taxon>
        <taxon>Anaerocolumna</taxon>
    </lineage>
</organism>
<dbReference type="PRINTS" id="PR00469">
    <property type="entry name" value="PNDRDTASEII"/>
</dbReference>
<dbReference type="Pfam" id="PF07992">
    <property type="entry name" value="Pyr_redox_2"/>
    <property type="match status" value="1"/>
</dbReference>
<evidence type="ECO:0000256" key="1">
    <source>
        <dbReference type="ARBA" id="ARBA00009333"/>
    </source>
</evidence>
<keyword evidence="5" id="KW-1015">Disulfide bond</keyword>
<dbReference type="PANTHER" id="PTHR48105">
    <property type="entry name" value="THIOREDOXIN REDUCTASE 1-RELATED-RELATED"/>
    <property type="match status" value="1"/>
</dbReference>
<proteinExistence type="inferred from homology"/>
<keyword evidence="6 7" id="KW-0676">Redox-active center</keyword>
<dbReference type="GO" id="GO:0005737">
    <property type="term" value="C:cytoplasm"/>
    <property type="evidence" value="ECO:0007669"/>
    <property type="project" value="InterPro"/>
</dbReference>
<evidence type="ECO:0000256" key="8">
    <source>
        <dbReference type="RuleBase" id="RU003881"/>
    </source>
</evidence>